<evidence type="ECO:0000313" key="6">
    <source>
        <dbReference type="Proteomes" id="UP000606172"/>
    </source>
</evidence>
<sequence length="293" mass="31801">MAPPGNPLVTADWLAERIGDPGVVVVEVQYEPDVDEYSAGHIPGARHVFWKDLFWADDVREFRNPAEAAEMLGSLGVGPDTTLVFYSGRGQFAAYGYWVFHEMNGHPDVRVLSGGRAAWRAAGHPLVTEAPGVTAVAYKPLRAGRDDSTRIGKDEVLGLLGKPGVVLLDGRYAEEYHGERVKPGDGFDHGAERHGHIPGAVNLCFKDLIDPATFKLLPPDQLEAAFRAHGAGPDQADQVIAYCRLGHRGSLLWFAASALLGWDHVRVYDGSWTEWGSSVGTPITGPTAERKTK</sequence>
<evidence type="ECO:0000256" key="2">
    <source>
        <dbReference type="ARBA" id="ARBA00047549"/>
    </source>
</evidence>
<dbReference type="InterPro" id="IPR001307">
    <property type="entry name" value="Thiosulphate_STrfase_CS"/>
</dbReference>
<dbReference type="PROSITE" id="PS50206">
    <property type="entry name" value="RHODANESE_3"/>
    <property type="match status" value="2"/>
</dbReference>
<dbReference type="EMBL" id="BOOW01000006">
    <property type="protein sequence ID" value="GII90504.1"/>
    <property type="molecule type" value="Genomic_DNA"/>
</dbReference>
<dbReference type="AlphaFoldDB" id="A0A919REV9"/>
<dbReference type="CDD" id="cd01448">
    <property type="entry name" value="TST_Repeat_1"/>
    <property type="match status" value="1"/>
</dbReference>
<accession>A0A919REV9</accession>
<dbReference type="PANTHER" id="PTHR43855">
    <property type="entry name" value="THIOSULFATE SULFURTRANSFERASE"/>
    <property type="match status" value="1"/>
</dbReference>
<feature type="domain" description="Rhodanese" evidence="4">
    <location>
        <begin position="19"/>
        <end position="128"/>
    </location>
</feature>
<dbReference type="PROSITE" id="PS00380">
    <property type="entry name" value="RHODANESE_1"/>
    <property type="match status" value="1"/>
</dbReference>
<protein>
    <recommendedName>
        <fullName evidence="3">Sulfurtransferase</fullName>
    </recommendedName>
</protein>
<evidence type="ECO:0000259" key="4">
    <source>
        <dbReference type="PROSITE" id="PS50206"/>
    </source>
</evidence>
<evidence type="ECO:0000313" key="5">
    <source>
        <dbReference type="EMBL" id="GII90504.1"/>
    </source>
</evidence>
<dbReference type="PROSITE" id="PS00683">
    <property type="entry name" value="RHODANESE_2"/>
    <property type="match status" value="1"/>
</dbReference>
<comment type="catalytic activity">
    <reaction evidence="2">
        <text>thiosulfate + hydrogen cyanide = thiocyanate + sulfite + 2 H(+)</text>
        <dbReference type="Rhea" id="RHEA:16881"/>
        <dbReference type="ChEBI" id="CHEBI:15378"/>
        <dbReference type="ChEBI" id="CHEBI:17359"/>
        <dbReference type="ChEBI" id="CHEBI:18022"/>
        <dbReference type="ChEBI" id="CHEBI:18407"/>
        <dbReference type="ChEBI" id="CHEBI:33542"/>
        <dbReference type="EC" id="2.8.1.1"/>
    </reaction>
</comment>
<evidence type="ECO:0000256" key="3">
    <source>
        <dbReference type="RuleBase" id="RU000507"/>
    </source>
</evidence>
<gene>
    <name evidence="5" type="ORF">Ssi02_07350</name>
</gene>
<dbReference type="CDD" id="cd01449">
    <property type="entry name" value="TST_Repeat_2"/>
    <property type="match status" value="1"/>
</dbReference>
<dbReference type="SUPFAM" id="SSF52821">
    <property type="entry name" value="Rhodanese/Cell cycle control phosphatase"/>
    <property type="match status" value="2"/>
</dbReference>
<dbReference type="SMART" id="SM00450">
    <property type="entry name" value="RHOD"/>
    <property type="match status" value="2"/>
</dbReference>
<dbReference type="GO" id="GO:0004792">
    <property type="term" value="F:thiosulfate-cyanide sulfurtransferase activity"/>
    <property type="evidence" value="ECO:0007669"/>
    <property type="project" value="UniProtKB-EC"/>
</dbReference>
<dbReference type="RefSeq" id="WP_204020951.1">
    <property type="nucleotide sequence ID" value="NZ_BOOW01000006.1"/>
</dbReference>
<name>A0A919REV9_9ACTN</name>
<organism evidence="5 6">
    <name type="scientific">Sinosporangium siamense</name>
    <dbReference type="NCBI Taxonomy" id="1367973"/>
    <lineage>
        <taxon>Bacteria</taxon>
        <taxon>Bacillati</taxon>
        <taxon>Actinomycetota</taxon>
        <taxon>Actinomycetes</taxon>
        <taxon>Streptosporangiales</taxon>
        <taxon>Streptosporangiaceae</taxon>
        <taxon>Sinosporangium</taxon>
    </lineage>
</organism>
<dbReference type="Pfam" id="PF00581">
    <property type="entry name" value="Rhodanese"/>
    <property type="match status" value="2"/>
</dbReference>
<reference evidence="5" key="1">
    <citation type="submission" date="2021-01" db="EMBL/GenBank/DDBJ databases">
        <title>Whole genome shotgun sequence of Sinosporangium siamense NBRC 109515.</title>
        <authorList>
            <person name="Komaki H."/>
            <person name="Tamura T."/>
        </authorList>
    </citation>
    <scope>NUCLEOTIDE SEQUENCE</scope>
    <source>
        <strain evidence="5">NBRC 109515</strain>
    </source>
</reference>
<dbReference type="InterPro" id="IPR051126">
    <property type="entry name" value="Thiosulfate_sulfurtransferase"/>
</dbReference>
<keyword evidence="6" id="KW-1185">Reference proteome</keyword>
<dbReference type="InterPro" id="IPR001763">
    <property type="entry name" value="Rhodanese-like_dom"/>
</dbReference>
<comment type="caution">
    <text evidence="5">The sequence shown here is derived from an EMBL/GenBank/DDBJ whole genome shotgun (WGS) entry which is preliminary data.</text>
</comment>
<dbReference type="Proteomes" id="UP000606172">
    <property type="component" value="Unassembled WGS sequence"/>
</dbReference>
<keyword evidence="3" id="KW-0808">Transferase</keyword>
<proteinExistence type="predicted"/>
<keyword evidence="1" id="KW-0677">Repeat</keyword>
<evidence type="ECO:0000256" key="1">
    <source>
        <dbReference type="ARBA" id="ARBA00022737"/>
    </source>
</evidence>
<dbReference type="PANTHER" id="PTHR43855:SF1">
    <property type="entry name" value="THIOSULFATE SULFURTRANSFERASE"/>
    <property type="match status" value="1"/>
</dbReference>
<dbReference type="InterPro" id="IPR036873">
    <property type="entry name" value="Rhodanese-like_dom_sf"/>
</dbReference>
<feature type="domain" description="Rhodanese" evidence="4">
    <location>
        <begin position="161"/>
        <end position="284"/>
    </location>
</feature>
<dbReference type="Gene3D" id="3.40.250.10">
    <property type="entry name" value="Rhodanese-like domain"/>
    <property type="match status" value="2"/>
</dbReference>